<dbReference type="eggNOG" id="ENOG502Z9PC">
    <property type="taxonomic scope" value="Bacteria"/>
</dbReference>
<dbReference type="PATRIC" id="fig|446465.5.peg.305"/>
<gene>
    <name evidence="2" type="ordered locus">Bfae_03090</name>
</gene>
<evidence type="ECO:0000313" key="3">
    <source>
        <dbReference type="Proteomes" id="UP000001919"/>
    </source>
</evidence>
<feature type="compositionally biased region" description="Gly residues" evidence="1">
    <location>
        <begin position="152"/>
        <end position="161"/>
    </location>
</feature>
<organism evidence="2 3">
    <name type="scientific">Brachybacterium faecium (strain ATCC 43885 / DSM 4810 / JCM 11609 / LMG 19847 / NBRC 14762 / NCIMB 9860 / 6-10)</name>
    <dbReference type="NCBI Taxonomy" id="446465"/>
    <lineage>
        <taxon>Bacteria</taxon>
        <taxon>Bacillati</taxon>
        <taxon>Actinomycetota</taxon>
        <taxon>Actinomycetes</taxon>
        <taxon>Micrococcales</taxon>
        <taxon>Dermabacteraceae</taxon>
        <taxon>Brachybacterium</taxon>
    </lineage>
</organism>
<dbReference type="AlphaFoldDB" id="C7MGJ4"/>
<dbReference type="STRING" id="446465.Bfae_03090"/>
<dbReference type="EMBL" id="CP001643">
    <property type="protein sequence ID" value="ACU84185.1"/>
    <property type="molecule type" value="Genomic_DNA"/>
</dbReference>
<feature type="region of interest" description="Disordered" evidence="1">
    <location>
        <begin position="130"/>
        <end position="164"/>
    </location>
</feature>
<evidence type="ECO:0000313" key="2">
    <source>
        <dbReference type="EMBL" id="ACU84185.1"/>
    </source>
</evidence>
<sequence length="315" mass="34709">MQPIPRHWATLRETHTFPGTGTFALTIHGWSDQSVQEAERDARARMERLVAAGGPTQHGTSGHEYYPERRLPEELLEEIHGEGGALIAAITRNRYGTAVLNTDALLISDIDLPEPSRRSRAGTRPGLLARLFGGRKSDGRDARAHEAEVQGADGGRAGGGPDVEDPAATRVLETIRAFTADHPALGVRTYRTRGGFRLLIAGAHAGPSSDRARQLMEQLRSDQLYMLLCRVHDSYRARLTPKPWRISVDRFEQLGTRTAADAVHRDWVERYRVASREFAVCRLLDVAGPAPSAVELQLIDLHDRATRADSALPLA</sequence>
<evidence type="ECO:0000256" key="1">
    <source>
        <dbReference type="SAM" id="MobiDB-lite"/>
    </source>
</evidence>
<dbReference type="HOGENOM" id="CLU_854941_0_0_11"/>
<proteinExistence type="predicted"/>
<dbReference type="OrthoDB" id="877274at2"/>
<keyword evidence="3" id="KW-1185">Reference proteome</keyword>
<dbReference type="KEGG" id="bfa:Bfae_03090"/>
<feature type="compositionally biased region" description="Basic and acidic residues" evidence="1">
    <location>
        <begin position="135"/>
        <end position="148"/>
    </location>
</feature>
<accession>C7MGJ4</accession>
<dbReference type="Proteomes" id="UP000001919">
    <property type="component" value="Chromosome"/>
</dbReference>
<name>C7MGJ4_BRAFD</name>
<reference evidence="2 3" key="1">
    <citation type="journal article" date="2009" name="Stand. Genomic Sci.">
        <title>Complete genome sequence of Brachybacterium faecium type strain (Schefferle 6-10).</title>
        <authorList>
            <person name="Lapidus A."/>
            <person name="Pukall R."/>
            <person name="Labuttii K."/>
            <person name="Copeland A."/>
            <person name="Del Rio T.G."/>
            <person name="Nolan M."/>
            <person name="Chen F."/>
            <person name="Lucas S."/>
            <person name="Tice H."/>
            <person name="Cheng J.F."/>
            <person name="Bruce D."/>
            <person name="Goodwin L."/>
            <person name="Pitluck S."/>
            <person name="Rohde M."/>
            <person name="Goker M."/>
            <person name="Pati A."/>
            <person name="Ivanova N."/>
            <person name="Mavrommatis K."/>
            <person name="Chen A."/>
            <person name="Palaniappan K."/>
            <person name="D'haeseleer P."/>
            <person name="Chain P."/>
            <person name="Bristow J."/>
            <person name="Eisen J.A."/>
            <person name="Markowitz V."/>
            <person name="Hugenholtz P."/>
            <person name="Kyrpides N.C."/>
            <person name="Klenk H.P."/>
        </authorList>
    </citation>
    <scope>NUCLEOTIDE SEQUENCE [LARGE SCALE GENOMIC DNA]</scope>
    <source>
        <strain evidence="3">ATCC 43885 / DSM 4810 / JCM 11609 / LMG 19847 / NBRC 14762 / NCIMB 9860 / 6-10</strain>
    </source>
</reference>
<protein>
    <submittedName>
        <fullName evidence="2">Uncharacterized protein</fullName>
    </submittedName>
</protein>